<dbReference type="EMBL" id="VSSQ01002933">
    <property type="protein sequence ID" value="MPM18179.1"/>
    <property type="molecule type" value="Genomic_DNA"/>
</dbReference>
<sequence>MLGAEFLLVGIQAFLGRFDLAVHHLGLERRQYQGHVVFRERQRDTVDPGRAVGIVEQACSGLERVAHVRVVNALRLMLVASTEVAIGLGRVGLVNLRHFGIGAPDRTVPIACVWPCIWDSVAHE</sequence>
<evidence type="ECO:0000313" key="1">
    <source>
        <dbReference type="EMBL" id="MPM18179.1"/>
    </source>
</evidence>
<protein>
    <submittedName>
        <fullName evidence="1">Uncharacterized protein</fullName>
    </submittedName>
</protein>
<organism evidence="1">
    <name type="scientific">bioreactor metagenome</name>
    <dbReference type="NCBI Taxonomy" id="1076179"/>
    <lineage>
        <taxon>unclassified sequences</taxon>
        <taxon>metagenomes</taxon>
        <taxon>ecological metagenomes</taxon>
    </lineage>
</organism>
<name>A0A644XPV5_9ZZZZ</name>
<proteinExistence type="predicted"/>
<reference evidence="1" key="1">
    <citation type="submission" date="2019-08" db="EMBL/GenBank/DDBJ databases">
        <authorList>
            <person name="Kucharzyk K."/>
            <person name="Murdoch R.W."/>
            <person name="Higgins S."/>
            <person name="Loffler F."/>
        </authorList>
    </citation>
    <scope>NUCLEOTIDE SEQUENCE</scope>
</reference>
<dbReference type="AlphaFoldDB" id="A0A644XPV5"/>
<accession>A0A644XPV5</accession>
<gene>
    <name evidence="1" type="ORF">SDC9_64585</name>
</gene>
<comment type="caution">
    <text evidence="1">The sequence shown here is derived from an EMBL/GenBank/DDBJ whole genome shotgun (WGS) entry which is preliminary data.</text>
</comment>